<reference evidence="4 5" key="1">
    <citation type="submission" date="2024-02" db="EMBL/GenBank/DDBJ databases">
        <title>Discinaceae phylogenomics.</title>
        <authorList>
            <person name="Dirks A.C."/>
            <person name="James T.Y."/>
        </authorList>
    </citation>
    <scope>NUCLEOTIDE SEQUENCE [LARGE SCALE GENOMIC DNA]</scope>
    <source>
        <strain evidence="4 5">ACD0624</strain>
    </source>
</reference>
<dbReference type="EMBL" id="JBBBZM010000016">
    <property type="protein sequence ID" value="KAL0638975.1"/>
    <property type="molecule type" value="Genomic_DNA"/>
</dbReference>
<dbReference type="Proteomes" id="UP001447188">
    <property type="component" value="Unassembled WGS sequence"/>
</dbReference>
<proteinExistence type="predicted"/>
<dbReference type="CDD" id="cd12246">
    <property type="entry name" value="RRM1_U1A_like"/>
    <property type="match status" value="1"/>
</dbReference>
<feature type="compositionally biased region" description="Acidic residues" evidence="2">
    <location>
        <begin position="157"/>
        <end position="172"/>
    </location>
</feature>
<dbReference type="SUPFAM" id="SSF54928">
    <property type="entry name" value="RNA-binding domain, RBD"/>
    <property type="match status" value="1"/>
</dbReference>
<sequence>MASTAPPTAPKQTNPASQTLYIQNLNDKIRKEDLRISLYTLFSTYGCVLDVNALKTMKCRGQAHIAFRDIISATQAMRALHGVSIYGKDMRISYAKDKSHIISKLDGTFKIPTLGGAIPGGEGAVAVPFVPLPSAPAEGTAAGAAAAAAGQKRQREEESEEDEAMDVEDDDD</sequence>
<accession>A0ABR3GSQ9</accession>
<comment type="caution">
    <text evidence="4">The sequence shown here is derived from an EMBL/GenBank/DDBJ whole genome shotgun (WGS) entry which is preliminary data.</text>
</comment>
<organism evidence="4 5">
    <name type="scientific">Discina gigas</name>
    <dbReference type="NCBI Taxonomy" id="1032678"/>
    <lineage>
        <taxon>Eukaryota</taxon>
        <taxon>Fungi</taxon>
        <taxon>Dikarya</taxon>
        <taxon>Ascomycota</taxon>
        <taxon>Pezizomycotina</taxon>
        <taxon>Pezizomycetes</taxon>
        <taxon>Pezizales</taxon>
        <taxon>Discinaceae</taxon>
        <taxon>Discina</taxon>
    </lineage>
</organism>
<keyword evidence="1" id="KW-0694">RNA-binding</keyword>
<evidence type="ECO:0000256" key="1">
    <source>
        <dbReference type="PROSITE-ProRule" id="PRU00176"/>
    </source>
</evidence>
<gene>
    <name evidence="4" type="ORF">Q9L58_002026</name>
</gene>
<name>A0ABR3GSQ9_9PEZI</name>
<protein>
    <recommendedName>
        <fullName evidence="3">RRM domain-containing protein</fullName>
    </recommendedName>
</protein>
<keyword evidence="5" id="KW-1185">Reference proteome</keyword>
<dbReference type="Pfam" id="PF00076">
    <property type="entry name" value="RRM_1"/>
    <property type="match status" value="1"/>
</dbReference>
<evidence type="ECO:0000313" key="5">
    <source>
        <dbReference type="Proteomes" id="UP001447188"/>
    </source>
</evidence>
<dbReference type="Gene3D" id="3.30.70.330">
    <property type="match status" value="1"/>
</dbReference>
<feature type="region of interest" description="Disordered" evidence="2">
    <location>
        <begin position="140"/>
        <end position="172"/>
    </location>
</feature>
<feature type="compositionally biased region" description="Low complexity" evidence="2">
    <location>
        <begin position="140"/>
        <end position="150"/>
    </location>
</feature>
<evidence type="ECO:0000256" key="2">
    <source>
        <dbReference type="SAM" id="MobiDB-lite"/>
    </source>
</evidence>
<evidence type="ECO:0000313" key="4">
    <source>
        <dbReference type="EMBL" id="KAL0638975.1"/>
    </source>
</evidence>
<dbReference type="PROSITE" id="PS50102">
    <property type="entry name" value="RRM"/>
    <property type="match status" value="1"/>
</dbReference>
<feature type="domain" description="RRM" evidence="3">
    <location>
        <begin position="18"/>
        <end position="97"/>
    </location>
</feature>
<dbReference type="SMART" id="SM00360">
    <property type="entry name" value="RRM"/>
    <property type="match status" value="1"/>
</dbReference>
<evidence type="ECO:0000259" key="3">
    <source>
        <dbReference type="PROSITE" id="PS50102"/>
    </source>
</evidence>
<dbReference type="InterPro" id="IPR035979">
    <property type="entry name" value="RBD_domain_sf"/>
</dbReference>
<dbReference type="InterPro" id="IPR000504">
    <property type="entry name" value="RRM_dom"/>
</dbReference>
<dbReference type="InterPro" id="IPR012677">
    <property type="entry name" value="Nucleotide-bd_a/b_plait_sf"/>
</dbReference>